<dbReference type="Proteomes" id="UP000010798">
    <property type="component" value="Chromosome"/>
</dbReference>
<reference evidence="3 4" key="1">
    <citation type="submission" date="2012-02" db="EMBL/GenBank/DDBJ databases">
        <title>Complete sequence of chromosome of Singulisphaera acidiphila DSM 18658.</title>
        <authorList>
            <consortium name="US DOE Joint Genome Institute (JGI-PGF)"/>
            <person name="Lucas S."/>
            <person name="Copeland A."/>
            <person name="Lapidus A."/>
            <person name="Glavina del Rio T."/>
            <person name="Dalin E."/>
            <person name="Tice H."/>
            <person name="Bruce D."/>
            <person name="Goodwin L."/>
            <person name="Pitluck S."/>
            <person name="Peters L."/>
            <person name="Ovchinnikova G."/>
            <person name="Chertkov O."/>
            <person name="Kyrpides N."/>
            <person name="Mavromatis K."/>
            <person name="Ivanova N."/>
            <person name="Brettin T."/>
            <person name="Detter J.C."/>
            <person name="Han C."/>
            <person name="Larimer F."/>
            <person name="Land M."/>
            <person name="Hauser L."/>
            <person name="Markowitz V."/>
            <person name="Cheng J.-F."/>
            <person name="Hugenholtz P."/>
            <person name="Woyke T."/>
            <person name="Wu D."/>
            <person name="Tindall B."/>
            <person name="Pomrenke H."/>
            <person name="Brambilla E."/>
            <person name="Klenk H.-P."/>
            <person name="Eisen J.A."/>
        </authorList>
    </citation>
    <scope>NUCLEOTIDE SEQUENCE [LARGE SCALE GENOMIC DNA]</scope>
    <source>
        <strain evidence="4">ATCC BAA-1392 / DSM 18658 / VKM B-2454 / MOB10</strain>
    </source>
</reference>
<dbReference type="Pfam" id="PF07963">
    <property type="entry name" value="N_methyl"/>
    <property type="match status" value="1"/>
</dbReference>
<dbReference type="EMBL" id="CP003364">
    <property type="protein sequence ID" value="AGA27420.1"/>
    <property type="molecule type" value="Genomic_DNA"/>
</dbReference>
<feature type="transmembrane region" description="Helical" evidence="1">
    <location>
        <begin position="35"/>
        <end position="56"/>
    </location>
</feature>
<protein>
    <submittedName>
        <fullName evidence="3">Prepilin-type N-terminal cleavage/methylation domain-containing protein</fullName>
    </submittedName>
</protein>
<keyword evidence="4" id="KW-1185">Reference proteome</keyword>
<dbReference type="NCBIfam" id="TIGR02532">
    <property type="entry name" value="IV_pilin_GFxxxE"/>
    <property type="match status" value="1"/>
</dbReference>
<evidence type="ECO:0000259" key="2">
    <source>
        <dbReference type="Pfam" id="PF07596"/>
    </source>
</evidence>
<dbReference type="STRING" id="886293.Sinac_3147"/>
<keyword evidence="1" id="KW-0812">Transmembrane</keyword>
<feature type="domain" description="DUF1559" evidence="2">
    <location>
        <begin position="57"/>
        <end position="305"/>
    </location>
</feature>
<dbReference type="InterPro" id="IPR011453">
    <property type="entry name" value="DUF1559"/>
</dbReference>
<name>L0DEZ9_SINAD</name>
<dbReference type="Pfam" id="PF07596">
    <property type="entry name" value="SBP_bac_10"/>
    <property type="match status" value="1"/>
</dbReference>
<dbReference type="eggNOG" id="COG2165">
    <property type="taxonomic scope" value="Bacteria"/>
</dbReference>
<dbReference type="OrthoDB" id="212259at2"/>
<proteinExistence type="predicted"/>
<dbReference type="PANTHER" id="PTHR30093:SF2">
    <property type="entry name" value="TYPE II SECRETION SYSTEM PROTEIN H"/>
    <property type="match status" value="1"/>
</dbReference>
<dbReference type="Gene3D" id="3.30.700.10">
    <property type="entry name" value="Glycoprotein, Type 4 Pilin"/>
    <property type="match status" value="1"/>
</dbReference>
<dbReference type="PANTHER" id="PTHR30093">
    <property type="entry name" value="GENERAL SECRETION PATHWAY PROTEIN G"/>
    <property type="match status" value="1"/>
</dbReference>
<organism evidence="3 4">
    <name type="scientific">Singulisphaera acidiphila (strain ATCC BAA-1392 / DSM 18658 / VKM B-2454 / MOB10)</name>
    <dbReference type="NCBI Taxonomy" id="886293"/>
    <lineage>
        <taxon>Bacteria</taxon>
        <taxon>Pseudomonadati</taxon>
        <taxon>Planctomycetota</taxon>
        <taxon>Planctomycetia</taxon>
        <taxon>Isosphaerales</taxon>
        <taxon>Isosphaeraceae</taxon>
        <taxon>Singulisphaera</taxon>
    </lineage>
</organism>
<dbReference type="KEGG" id="saci:Sinac_3147"/>
<sequence>MKLRLILKTRALFLPPPLLFFWTAREMIRHRAFTLIELLVVIAIIAVLIALLLPAVQSAREAARRIQCTNNLKQLGLAMHGYHDINNCLPGVAVTSTAGPVAGPYMAVLPFMEQSNLTSAYNFNVAWNAPVNSTVATSRIAAYICPSNPDAFEKPTSGYYASDYTALRTAMKWDLCKSMFEMGSYVGFNAATDGLSNTIMQYESAGRANWYVFKKKNPTNPPWNYYGTADWGTKIEPWAGNVGGGWIFPTVISLDQAGGAPNVVWFVGSSVMNVSNWYGNAYSFHPSGVNAGMGDGSVRFVKQQTSVEVLGALTSRDGGEILSSDAF</sequence>
<dbReference type="InterPro" id="IPR027558">
    <property type="entry name" value="Pre_pil_HX9DG_C"/>
</dbReference>
<dbReference type="InterPro" id="IPR012902">
    <property type="entry name" value="N_methyl_site"/>
</dbReference>
<evidence type="ECO:0000313" key="4">
    <source>
        <dbReference type="Proteomes" id="UP000010798"/>
    </source>
</evidence>
<gene>
    <name evidence="3" type="ordered locus">Sinac_3147</name>
</gene>
<accession>L0DEZ9</accession>
<dbReference type="NCBIfam" id="TIGR04294">
    <property type="entry name" value="pre_pil_HX9DG"/>
    <property type="match status" value="1"/>
</dbReference>
<dbReference type="SUPFAM" id="SSF54523">
    <property type="entry name" value="Pili subunits"/>
    <property type="match status" value="1"/>
</dbReference>
<evidence type="ECO:0000256" key="1">
    <source>
        <dbReference type="SAM" id="Phobius"/>
    </source>
</evidence>
<keyword evidence="1" id="KW-0472">Membrane</keyword>
<dbReference type="AlphaFoldDB" id="L0DEZ9"/>
<evidence type="ECO:0000313" key="3">
    <source>
        <dbReference type="EMBL" id="AGA27420.1"/>
    </source>
</evidence>
<dbReference type="HOGENOM" id="CLU_041661_0_0_0"/>
<keyword evidence="1" id="KW-1133">Transmembrane helix</keyword>
<dbReference type="InterPro" id="IPR045584">
    <property type="entry name" value="Pilin-like"/>
</dbReference>